<dbReference type="STRING" id="582515.KR51_00008090"/>
<evidence type="ECO:0000313" key="3">
    <source>
        <dbReference type="Proteomes" id="UP000016960"/>
    </source>
</evidence>
<dbReference type="InParanoid" id="U5DS31"/>
<keyword evidence="3" id="KW-1185">Reference proteome</keyword>
<dbReference type="GO" id="GO:0008270">
    <property type="term" value="F:zinc ion binding"/>
    <property type="evidence" value="ECO:0007669"/>
    <property type="project" value="InterPro"/>
</dbReference>
<dbReference type="GO" id="GO:0004089">
    <property type="term" value="F:carbonate dehydratase activity"/>
    <property type="evidence" value="ECO:0007669"/>
    <property type="project" value="InterPro"/>
</dbReference>
<accession>U5DS31</accession>
<feature type="domain" description="Transposase Helix-turn-helix" evidence="1">
    <location>
        <begin position="172"/>
        <end position="195"/>
    </location>
</feature>
<proteinExistence type="predicted"/>
<evidence type="ECO:0000259" key="1">
    <source>
        <dbReference type="Pfam" id="PF13613"/>
    </source>
</evidence>
<name>U5DS31_9CHRO</name>
<evidence type="ECO:0000313" key="2">
    <source>
        <dbReference type="EMBL" id="ERN42495.1"/>
    </source>
</evidence>
<sequence length="220" mass="25216">MSALVPDNVSPDVALQVLLGVNQRLVQHQPQYPDRSRAREKEVSLAQKPHTTVLSCVDSRVPLEILFDMGIGDVFKELDGSAFRLERTTLRLDLLQTQSVLRQRAILTLPLPNDSRNCPSPKPFSQFKQRFAVNARGSTAWLTPLTRECESQKSRASLCFVPQAQVPDTREYLREYRTFFHIARDWGVSKSTICRDDYRVAEVFMSTHIYQDLAETFMQL</sequence>
<gene>
    <name evidence="2" type="ORF">KR51_00008090</name>
</gene>
<protein>
    <recommendedName>
        <fullName evidence="1">Transposase Helix-turn-helix domain-containing protein</fullName>
    </recommendedName>
</protein>
<dbReference type="SUPFAM" id="SSF53056">
    <property type="entry name" value="beta-carbonic anhydrase, cab"/>
    <property type="match status" value="1"/>
</dbReference>
<dbReference type="Pfam" id="PF13613">
    <property type="entry name" value="HTH_Tnp_4"/>
    <property type="match status" value="1"/>
</dbReference>
<dbReference type="EMBL" id="ASSJ01000017">
    <property type="protein sequence ID" value="ERN42495.1"/>
    <property type="molecule type" value="Genomic_DNA"/>
</dbReference>
<dbReference type="Gene3D" id="3.40.1050.10">
    <property type="entry name" value="Carbonic anhydrase"/>
    <property type="match status" value="1"/>
</dbReference>
<comment type="caution">
    <text evidence="2">The sequence shown here is derived from an EMBL/GenBank/DDBJ whole genome shotgun (WGS) entry which is preliminary data.</text>
</comment>
<reference evidence="2 3" key="1">
    <citation type="submission" date="2013-05" db="EMBL/GenBank/DDBJ databases">
        <title>Draft genome sequence of Rubidibacter lacunae KORDI 51-2.</title>
        <authorList>
            <person name="Choi D.H."/>
            <person name="Noh J.H."/>
            <person name="Kwon K.-K."/>
            <person name="Lee J.-H."/>
            <person name="Ryu J.-Y."/>
        </authorList>
    </citation>
    <scope>NUCLEOTIDE SEQUENCE [LARGE SCALE GENOMIC DNA]</scope>
    <source>
        <strain evidence="2 3">KORDI 51-2</strain>
    </source>
</reference>
<dbReference type="Proteomes" id="UP000016960">
    <property type="component" value="Unassembled WGS sequence"/>
</dbReference>
<dbReference type="InterPro" id="IPR027805">
    <property type="entry name" value="Transposase_HTH_dom"/>
</dbReference>
<dbReference type="eggNOG" id="COG0288">
    <property type="taxonomic scope" value="Bacteria"/>
</dbReference>
<organism evidence="2 3">
    <name type="scientific">Rubidibacter lacunae KORDI 51-2</name>
    <dbReference type="NCBI Taxonomy" id="582515"/>
    <lineage>
        <taxon>Bacteria</taxon>
        <taxon>Bacillati</taxon>
        <taxon>Cyanobacteriota</taxon>
        <taxon>Cyanophyceae</taxon>
        <taxon>Oscillatoriophycideae</taxon>
        <taxon>Chroococcales</taxon>
        <taxon>Aphanothecaceae</taxon>
        <taxon>Rubidibacter</taxon>
    </lineage>
</organism>
<dbReference type="InterPro" id="IPR036874">
    <property type="entry name" value="Carbonic_anhydrase_sf"/>
</dbReference>
<dbReference type="AlphaFoldDB" id="U5DS31"/>